<dbReference type="Pfam" id="PF00151">
    <property type="entry name" value="Lipase"/>
    <property type="match status" value="1"/>
</dbReference>
<evidence type="ECO:0000256" key="3">
    <source>
        <dbReference type="ARBA" id="ARBA00022525"/>
    </source>
</evidence>
<dbReference type="InterPro" id="IPR000734">
    <property type="entry name" value="TAG_lipase"/>
</dbReference>
<keyword evidence="6" id="KW-0732">Signal</keyword>
<dbReference type="CDD" id="cd00707">
    <property type="entry name" value="Pancreat_lipase_like"/>
    <property type="match status" value="1"/>
</dbReference>
<dbReference type="FunFam" id="3.40.50.1820:FF:000076">
    <property type="entry name" value="phospholipase A1"/>
    <property type="match status" value="1"/>
</dbReference>
<comment type="similarity">
    <text evidence="2 4">Belongs to the AB hydrolase superfamily. Lipase family.</text>
</comment>
<dbReference type="InterPro" id="IPR033906">
    <property type="entry name" value="Lipase_N"/>
</dbReference>
<dbReference type="InterPro" id="IPR013818">
    <property type="entry name" value="Lipase"/>
</dbReference>
<dbReference type="InterPro" id="IPR002334">
    <property type="entry name" value="Allerg_PlipaseA1"/>
</dbReference>
<name>A0A1Q3FSM0_CULTA</name>
<evidence type="ECO:0000259" key="7">
    <source>
        <dbReference type="Pfam" id="PF00151"/>
    </source>
</evidence>
<dbReference type="AlphaFoldDB" id="A0A1Q3FSM0"/>
<organism evidence="8">
    <name type="scientific">Culex tarsalis</name>
    <name type="common">Encephalitis mosquito</name>
    <dbReference type="NCBI Taxonomy" id="7177"/>
    <lineage>
        <taxon>Eukaryota</taxon>
        <taxon>Metazoa</taxon>
        <taxon>Ecdysozoa</taxon>
        <taxon>Arthropoda</taxon>
        <taxon>Hexapoda</taxon>
        <taxon>Insecta</taxon>
        <taxon>Pterygota</taxon>
        <taxon>Neoptera</taxon>
        <taxon>Endopterygota</taxon>
        <taxon>Diptera</taxon>
        <taxon>Nematocera</taxon>
        <taxon>Culicoidea</taxon>
        <taxon>Culicidae</taxon>
        <taxon>Culicinae</taxon>
        <taxon>Culicini</taxon>
        <taxon>Culex</taxon>
        <taxon>Culex</taxon>
    </lineage>
</organism>
<dbReference type="PRINTS" id="PR00825">
    <property type="entry name" value="DOLALLERGEN"/>
</dbReference>
<evidence type="ECO:0000313" key="8">
    <source>
        <dbReference type="EMBL" id="JAV30599.1"/>
    </source>
</evidence>
<dbReference type="GO" id="GO:0016042">
    <property type="term" value="P:lipid catabolic process"/>
    <property type="evidence" value="ECO:0007669"/>
    <property type="project" value="TreeGrafter"/>
</dbReference>
<protein>
    <submittedName>
        <fullName evidence="8">Putative pancreatic triacylglycerol lipase</fullName>
    </submittedName>
</protein>
<feature type="chain" id="PRO_5012975967" evidence="6">
    <location>
        <begin position="19"/>
        <end position="340"/>
    </location>
</feature>
<feature type="signal peptide" evidence="6">
    <location>
        <begin position="1"/>
        <end position="18"/>
    </location>
</feature>
<dbReference type="PANTHER" id="PTHR11610:SF150">
    <property type="entry name" value="FI01825P-RELATED"/>
    <property type="match status" value="1"/>
</dbReference>
<dbReference type="GO" id="GO:0017171">
    <property type="term" value="F:serine hydrolase activity"/>
    <property type="evidence" value="ECO:0007669"/>
    <property type="project" value="TreeGrafter"/>
</dbReference>
<dbReference type="GO" id="GO:0016298">
    <property type="term" value="F:lipase activity"/>
    <property type="evidence" value="ECO:0007669"/>
    <property type="project" value="InterPro"/>
</dbReference>
<dbReference type="GO" id="GO:0005615">
    <property type="term" value="C:extracellular space"/>
    <property type="evidence" value="ECO:0007669"/>
    <property type="project" value="TreeGrafter"/>
</dbReference>
<dbReference type="PANTHER" id="PTHR11610">
    <property type="entry name" value="LIPASE"/>
    <property type="match status" value="1"/>
</dbReference>
<evidence type="ECO:0000256" key="2">
    <source>
        <dbReference type="ARBA" id="ARBA00010701"/>
    </source>
</evidence>
<sequence length="340" mass="36403">MVKSVLVATLGLLAFATAAPLDQLDQDTWSLVPDSNGHLHLVNLNPYSFPDQLEPEKLFTPAQDTIFRLYTRANPTTPQVLVLNNAASVAESNFNPDHPTRFIIHGWNNDGSSEVNTILTDAWLTRGNFNVITVDWGVGAQTINYIAARRRVQPVGSVVSTFISFLASTTGILPNSISIAGHSLGAHAAGNAGFYQQNRLNTIFGLDPALPLFALDSSDRIHNSDAQYVETIHTNAGLLGFDLPLGRASFYPNGGRSQPGCGIDITGACAHSRAFQFLAESIISGGFSSIPCQNYQQIRDNNCVINGPSRPMGGEPSNQAAGAQGVYTLTTRSASPFSLD</sequence>
<feature type="compositionally biased region" description="Polar residues" evidence="5">
    <location>
        <begin position="316"/>
        <end position="326"/>
    </location>
</feature>
<evidence type="ECO:0000256" key="5">
    <source>
        <dbReference type="SAM" id="MobiDB-lite"/>
    </source>
</evidence>
<proteinExistence type="inferred from homology"/>
<reference evidence="8" key="1">
    <citation type="submission" date="2017-01" db="EMBL/GenBank/DDBJ databases">
        <title>A deep insight into the sialotranscriptome of adult male and female Cluex tarsalis mosquitoes.</title>
        <authorList>
            <person name="Ribeiro J.M."/>
            <person name="Moreira F."/>
            <person name="Bernard K.A."/>
            <person name="Calvo E."/>
        </authorList>
    </citation>
    <scope>NUCLEOTIDE SEQUENCE</scope>
    <source>
        <strain evidence="8">Kern County</strain>
        <tissue evidence="8">Salivary glands</tissue>
    </source>
</reference>
<comment type="subcellular location">
    <subcellularLocation>
        <location evidence="1">Secreted</location>
    </subcellularLocation>
</comment>
<accession>A0A1Q3FSM0</accession>
<evidence type="ECO:0000256" key="4">
    <source>
        <dbReference type="RuleBase" id="RU004262"/>
    </source>
</evidence>
<dbReference type="PRINTS" id="PR00821">
    <property type="entry name" value="TAGLIPASE"/>
</dbReference>
<keyword evidence="3" id="KW-0964">Secreted</keyword>
<dbReference type="InterPro" id="IPR029058">
    <property type="entry name" value="AB_hydrolase_fold"/>
</dbReference>
<evidence type="ECO:0000256" key="1">
    <source>
        <dbReference type="ARBA" id="ARBA00004613"/>
    </source>
</evidence>
<dbReference type="Gene3D" id="3.40.50.1820">
    <property type="entry name" value="alpha/beta hydrolase"/>
    <property type="match status" value="1"/>
</dbReference>
<dbReference type="SUPFAM" id="SSF53474">
    <property type="entry name" value="alpha/beta-Hydrolases"/>
    <property type="match status" value="1"/>
</dbReference>
<dbReference type="EMBL" id="GFDL01004446">
    <property type="protein sequence ID" value="JAV30599.1"/>
    <property type="molecule type" value="Transcribed_RNA"/>
</dbReference>
<evidence type="ECO:0000256" key="6">
    <source>
        <dbReference type="SAM" id="SignalP"/>
    </source>
</evidence>
<feature type="domain" description="Lipase" evidence="7">
    <location>
        <begin position="62"/>
        <end position="337"/>
    </location>
</feature>
<feature type="region of interest" description="Disordered" evidence="5">
    <location>
        <begin position="307"/>
        <end position="326"/>
    </location>
</feature>